<accession>A0ABY5YV03</accession>
<dbReference type="InterPro" id="IPR005530">
    <property type="entry name" value="SPW"/>
</dbReference>
<name>A0ABY5YV03_9ACTN</name>
<dbReference type="RefSeq" id="WP_260722818.1">
    <property type="nucleotide sequence ID" value="NZ_BAAABS010000098.1"/>
</dbReference>
<proteinExistence type="predicted"/>
<keyword evidence="1" id="KW-0812">Transmembrane</keyword>
<keyword evidence="1" id="KW-0472">Membrane</keyword>
<evidence type="ECO:0000256" key="1">
    <source>
        <dbReference type="SAM" id="Phobius"/>
    </source>
</evidence>
<feature type="transmembrane region" description="Helical" evidence="1">
    <location>
        <begin position="88"/>
        <end position="106"/>
    </location>
</feature>
<evidence type="ECO:0000313" key="3">
    <source>
        <dbReference type="EMBL" id="UWZ33565.1"/>
    </source>
</evidence>
<evidence type="ECO:0000259" key="2">
    <source>
        <dbReference type="Pfam" id="PF03779"/>
    </source>
</evidence>
<sequence>MVRPISDLEAHPDIAELRARYDRAAETPTAYMADGALMLAGVWLAISPWVVGFAATQRNLAVNNLICGIAVSLLAIGFAAAYGRTHGLAWVPVVLGLWAIVSPWAVSGGSVTGGTLASNIVVGAITAALGLITMRLPGLGKSMQHRQLRETPAQR</sequence>
<dbReference type="EMBL" id="CP073721">
    <property type="protein sequence ID" value="UWZ33565.1"/>
    <property type="molecule type" value="Genomic_DNA"/>
</dbReference>
<gene>
    <name evidence="3" type="ORF">Drose_19845</name>
</gene>
<keyword evidence="4" id="KW-1185">Reference proteome</keyword>
<feature type="transmembrane region" description="Helical" evidence="1">
    <location>
        <begin position="36"/>
        <end position="55"/>
    </location>
</feature>
<feature type="transmembrane region" description="Helical" evidence="1">
    <location>
        <begin position="61"/>
        <end position="81"/>
    </location>
</feature>
<keyword evidence="1" id="KW-1133">Transmembrane helix</keyword>
<reference evidence="3" key="1">
    <citation type="submission" date="2021-04" db="EMBL/GenBank/DDBJ databases">
        <title>Biosynthetic gene clusters of Dactylosporangioum roseum.</title>
        <authorList>
            <person name="Hartkoorn R.C."/>
            <person name="Beaudoing E."/>
            <person name="Hot D."/>
            <person name="Moureu S."/>
        </authorList>
    </citation>
    <scope>NUCLEOTIDE SEQUENCE</scope>
    <source>
        <strain evidence="3">NRRL B-16295</strain>
    </source>
</reference>
<dbReference type="Proteomes" id="UP001058271">
    <property type="component" value="Chromosome"/>
</dbReference>
<protein>
    <submittedName>
        <fullName evidence="3">SPW repeat protein</fullName>
    </submittedName>
</protein>
<feature type="transmembrane region" description="Helical" evidence="1">
    <location>
        <begin position="118"/>
        <end position="136"/>
    </location>
</feature>
<feature type="domain" description="SPW repeat-containing integral membrane" evidence="2">
    <location>
        <begin position="33"/>
        <end position="131"/>
    </location>
</feature>
<dbReference type="Pfam" id="PF03779">
    <property type="entry name" value="SPW"/>
    <property type="match status" value="1"/>
</dbReference>
<organism evidence="3 4">
    <name type="scientific">Dactylosporangium roseum</name>
    <dbReference type="NCBI Taxonomy" id="47989"/>
    <lineage>
        <taxon>Bacteria</taxon>
        <taxon>Bacillati</taxon>
        <taxon>Actinomycetota</taxon>
        <taxon>Actinomycetes</taxon>
        <taxon>Micromonosporales</taxon>
        <taxon>Micromonosporaceae</taxon>
        <taxon>Dactylosporangium</taxon>
    </lineage>
</organism>
<evidence type="ECO:0000313" key="4">
    <source>
        <dbReference type="Proteomes" id="UP001058271"/>
    </source>
</evidence>